<evidence type="ECO:0000259" key="8">
    <source>
        <dbReference type="PROSITE" id="PS52004"/>
    </source>
</evidence>
<evidence type="ECO:0000256" key="4">
    <source>
        <dbReference type="ARBA" id="ARBA00022553"/>
    </source>
</evidence>
<dbReference type="Gene3D" id="3.30.70.3290">
    <property type="match status" value="1"/>
</dbReference>
<evidence type="ECO:0000313" key="10">
    <source>
        <dbReference type="Proteomes" id="UP000606194"/>
    </source>
</evidence>
<feature type="compositionally biased region" description="Low complexity" evidence="7">
    <location>
        <begin position="521"/>
        <end position="556"/>
    </location>
</feature>
<evidence type="ECO:0000256" key="2">
    <source>
        <dbReference type="ARBA" id="ARBA00022450"/>
    </source>
</evidence>
<dbReference type="InterPro" id="IPR050091">
    <property type="entry name" value="PKS_NRPS_Biosynth_Enz"/>
</dbReference>
<dbReference type="PANTHER" id="PTHR43775:SF37">
    <property type="entry name" value="SI:DKEY-61P9.11"/>
    <property type="match status" value="1"/>
</dbReference>
<dbReference type="EMBL" id="BMTL01000030">
    <property type="protein sequence ID" value="GGS14100.1"/>
    <property type="molecule type" value="Genomic_DNA"/>
</dbReference>
<comment type="similarity">
    <text evidence="6">Belongs to the thiolase-like superfamily. Beta-ketoacyl-ACP synthases family.</text>
</comment>
<evidence type="ECO:0000256" key="1">
    <source>
        <dbReference type="ARBA" id="ARBA00004792"/>
    </source>
</evidence>
<feature type="domain" description="Ketosynthase family 3 (KS3)" evidence="8">
    <location>
        <begin position="34"/>
        <end position="465"/>
    </location>
</feature>
<dbReference type="PROSITE" id="PS52004">
    <property type="entry name" value="KS3_2"/>
    <property type="match status" value="1"/>
</dbReference>
<reference evidence="9" key="2">
    <citation type="submission" date="2020-09" db="EMBL/GenBank/DDBJ databases">
        <authorList>
            <person name="Sun Q."/>
            <person name="Ohkuma M."/>
        </authorList>
    </citation>
    <scope>NUCLEOTIDE SEQUENCE</scope>
    <source>
        <strain evidence="9">JCM 4386</strain>
    </source>
</reference>
<dbReference type="GO" id="GO:0004312">
    <property type="term" value="F:fatty acid synthase activity"/>
    <property type="evidence" value="ECO:0007669"/>
    <property type="project" value="TreeGrafter"/>
</dbReference>
<dbReference type="GO" id="GO:0006633">
    <property type="term" value="P:fatty acid biosynthetic process"/>
    <property type="evidence" value="ECO:0007669"/>
    <property type="project" value="TreeGrafter"/>
</dbReference>
<sequence length="718" mass="74093">MTGGPKAMSYIDHLETLSKKQLMVMLARQRHERTQPVAVIGMGCRLPGGLDDPRALWSALREGRVLPTEAAGVPLDSLGRPRWNLAAPDLAPLAGRLRQGAYLSDVDLFDADRFGIAPDEARHMDPQQRLLLEVAAQALADANLSRERLRGRAVGVYAVAGPVEYPHAWLRGGIPGDGLSAHMSTGSSPSAFSGRIALSLGLNGPAVTVDTASSSMLTAVHLAVRALRARECDVALVGTCNLLLSPFSTGILDRAGMLSPTGRSRPFTRHADGHVRGEGCGVVVLKRYADAVADGDRPYALVRGSAVHAQGDRPGISVASARGQKAVIERALQDADIAPEDVQYVEAQANGSRIGGQIEAETLADAYARSSPDAPPLYIGSCKANLGYLETASGAPGLMKAVLALAHAEIPPQPGEDEADPDIPWDRTALRLAAKPLPWPTRGRRRAAVSGFGFCGTLAHIVLESIPEHPAPRTPGSLRSAGSAGTIGTAGSAGSAGSAGTVGPVGTTEAPGTSGTTDAVGAPDASGAAGTPDAAGTAGTTEALGTPEAPAAGAADAAGTARAAGALDGAGAAGAADDAGPWPLLLSAHNAEALAGTAARLHRHLRDRADWSPAAVCRTLAEGRDHHAVRYAAVIHDRTALLTALERAAAADPGPGFDATGAHAHDAEPVRHARRYIAQEAPATAELWPADRPRPELLHLPGPALTGRRHWPDHHNWI</sequence>
<dbReference type="Pfam" id="PF22336">
    <property type="entry name" value="RhiE-like_linker"/>
    <property type="match status" value="1"/>
</dbReference>
<protein>
    <recommendedName>
        <fullName evidence="8">Ketosynthase family 3 (KS3) domain-containing protein</fullName>
    </recommendedName>
</protein>
<dbReference type="SUPFAM" id="SSF53901">
    <property type="entry name" value="Thiolase-like"/>
    <property type="match status" value="1"/>
</dbReference>
<dbReference type="AlphaFoldDB" id="A0A918L706"/>
<keyword evidence="3" id="KW-0963">Cytoplasm</keyword>
<feature type="region of interest" description="Disordered" evidence="7">
    <location>
        <begin position="468"/>
        <end position="556"/>
    </location>
</feature>
<evidence type="ECO:0000313" key="9">
    <source>
        <dbReference type="EMBL" id="GGS14100.1"/>
    </source>
</evidence>
<dbReference type="Pfam" id="PF00109">
    <property type="entry name" value="ketoacyl-synt"/>
    <property type="match status" value="1"/>
</dbReference>
<keyword evidence="2" id="KW-0596">Phosphopantetheine</keyword>
<comment type="pathway">
    <text evidence="1">Antibiotic biosynthesis.</text>
</comment>
<dbReference type="InterPro" id="IPR014031">
    <property type="entry name" value="Ketoacyl_synth_C"/>
</dbReference>
<gene>
    <name evidence="9" type="ORF">GCM10010269_61760</name>
</gene>
<dbReference type="Gene3D" id="3.40.47.10">
    <property type="match status" value="1"/>
</dbReference>
<organism evidence="9 10">
    <name type="scientific">Streptomyces humidus</name>
    <dbReference type="NCBI Taxonomy" id="52259"/>
    <lineage>
        <taxon>Bacteria</taxon>
        <taxon>Bacillati</taxon>
        <taxon>Actinomycetota</taxon>
        <taxon>Actinomycetes</taxon>
        <taxon>Kitasatosporales</taxon>
        <taxon>Streptomycetaceae</taxon>
        <taxon>Streptomyces</taxon>
    </lineage>
</organism>
<dbReference type="Pfam" id="PF02801">
    <property type="entry name" value="Ketoacyl-synt_C"/>
    <property type="match status" value="1"/>
</dbReference>
<evidence type="ECO:0000256" key="6">
    <source>
        <dbReference type="RuleBase" id="RU003694"/>
    </source>
</evidence>
<dbReference type="InterPro" id="IPR054514">
    <property type="entry name" value="RhiE-like_linker"/>
</dbReference>
<name>A0A918L706_9ACTN</name>
<evidence type="ECO:0000256" key="7">
    <source>
        <dbReference type="SAM" id="MobiDB-lite"/>
    </source>
</evidence>
<keyword evidence="6" id="KW-0808">Transferase</keyword>
<reference evidence="9" key="1">
    <citation type="journal article" date="2014" name="Int. J. Syst. Evol. Microbiol.">
        <title>Complete genome sequence of Corynebacterium casei LMG S-19264T (=DSM 44701T), isolated from a smear-ripened cheese.</title>
        <authorList>
            <consortium name="US DOE Joint Genome Institute (JGI-PGF)"/>
            <person name="Walter F."/>
            <person name="Albersmeier A."/>
            <person name="Kalinowski J."/>
            <person name="Ruckert C."/>
        </authorList>
    </citation>
    <scope>NUCLEOTIDE SEQUENCE</scope>
    <source>
        <strain evidence="9">JCM 4386</strain>
    </source>
</reference>
<accession>A0A918L706</accession>
<comment type="caution">
    <text evidence="9">The sequence shown here is derived from an EMBL/GenBank/DDBJ whole genome shotgun (WGS) entry which is preliminary data.</text>
</comment>
<dbReference type="SMART" id="SM00825">
    <property type="entry name" value="PKS_KS"/>
    <property type="match status" value="1"/>
</dbReference>
<proteinExistence type="inferred from homology"/>
<dbReference type="CDD" id="cd00833">
    <property type="entry name" value="PKS"/>
    <property type="match status" value="1"/>
</dbReference>
<dbReference type="InterPro" id="IPR020841">
    <property type="entry name" value="PKS_Beta-ketoAc_synthase_dom"/>
</dbReference>
<evidence type="ECO:0000256" key="3">
    <source>
        <dbReference type="ARBA" id="ARBA00022490"/>
    </source>
</evidence>
<dbReference type="InterPro" id="IPR014030">
    <property type="entry name" value="Ketoacyl_synth_N"/>
</dbReference>
<feature type="compositionally biased region" description="Low complexity" evidence="7">
    <location>
        <begin position="480"/>
        <end position="508"/>
    </location>
</feature>
<keyword evidence="4" id="KW-0597">Phosphoprotein</keyword>
<dbReference type="Proteomes" id="UP000606194">
    <property type="component" value="Unassembled WGS sequence"/>
</dbReference>
<keyword evidence="5" id="KW-0677">Repeat</keyword>
<dbReference type="PANTHER" id="PTHR43775">
    <property type="entry name" value="FATTY ACID SYNTHASE"/>
    <property type="match status" value="1"/>
</dbReference>
<keyword evidence="10" id="KW-1185">Reference proteome</keyword>
<dbReference type="InterPro" id="IPR016039">
    <property type="entry name" value="Thiolase-like"/>
</dbReference>
<evidence type="ECO:0000256" key="5">
    <source>
        <dbReference type="ARBA" id="ARBA00022737"/>
    </source>
</evidence>